<dbReference type="AlphaFoldDB" id="A0A1Y2EI28"/>
<dbReference type="RefSeq" id="XP_040720689.1">
    <property type="nucleotide sequence ID" value="XM_040859063.1"/>
</dbReference>
<name>A0A1Y2EI28_9PEZI</name>
<reference evidence="1 2" key="1">
    <citation type="submission" date="2016-07" db="EMBL/GenBank/DDBJ databases">
        <title>Pervasive Adenine N6-methylation of Active Genes in Fungi.</title>
        <authorList>
            <consortium name="DOE Joint Genome Institute"/>
            <person name="Mondo S.J."/>
            <person name="Dannebaum R.O."/>
            <person name="Kuo R.C."/>
            <person name="Labutti K."/>
            <person name="Haridas S."/>
            <person name="Kuo A."/>
            <person name="Salamov A."/>
            <person name="Ahrendt S.R."/>
            <person name="Lipzen A."/>
            <person name="Sullivan W."/>
            <person name="Andreopoulos W.B."/>
            <person name="Clum A."/>
            <person name="Lindquist E."/>
            <person name="Daum C."/>
            <person name="Ramamoorthy G.K."/>
            <person name="Gryganskyi A."/>
            <person name="Culley D."/>
            <person name="Magnuson J.K."/>
            <person name="James T.Y."/>
            <person name="O'Malley M.A."/>
            <person name="Stajich J.E."/>
            <person name="Spatafora J.W."/>
            <person name="Visel A."/>
            <person name="Grigoriev I.V."/>
        </authorList>
    </citation>
    <scope>NUCLEOTIDE SEQUENCE [LARGE SCALE GENOMIC DNA]</scope>
    <source>
        <strain evidence="1 2">CBS 129021</strain>
    </source>
</reference>
<accession>A0A1Y2EI28</accession>
<gene>
    <name evidence="1" type="ORF">BCR38DRAFT_415924</name>
</gene>
<protein>
    <submittedName>
        <fullName evidence="1">Uncharacterized protein</fullName>
    </submittedName>
</protein>
<dbReference type="InParanoid" id="A0A1Y2EI28"/>
<evidence type="ECO:0000313" key="2">
    <source>
        <dbReference type="Proteomes" id="UP000193689"/>
    </source>
</evidence>
<dbReference type="EMBL" id="MCFJ01000001">
    <property type="protein sequence ID" value="ORY71097.1"/>
    <property type="molecule type" value="Genomic_DNA"/>
</dbReference>
<evidence type="ECO:0000313" key="1">
    <source>
        <dbReference type="EMBL" id="ORY71097.1"/>
    </source>
</evidence>
<keyword evidence="2" id="KW-1185">Reference proteome</keyword>
<proteinExistence type="predicted"/>
<dbReference type="Proteomes" id="UP000193689">
    <property type="component" value="Unassembled WGS sequence"/>
</dbReference>
<dbReference type="GeneID" id="63775275"/>
<sequence length="71" mass="7828">MVPLQVFLLRRLLTPMVSLSTGPRRVQSCTAPPIASINSGGRPMPDDTGFDGRHLLQARLHSIGHLQKKKK</sequence>
<comment type="caution">
    <text evidence="1">The sequence shown here is derived from an EMBL/GenBank/DDBJ whole genome shotgun (WGS) entry which is preliminary data.</text>
</comment>
<organism evidence="1 2">
    <name type="scientific">Pseudomassariella vexata</name>
    <dbReference type="NCBI Taxonomy" id="1141098"/>
    <lineage>
        <taxon>Eukaryota</taxon>
        <taxon>Fungi</taxon>
        <taxon>Dikarya</taxon>
        <taxon>Ascomycota</taxon>
        <taxon>Pezizomycotina</taxon>
        <taxon>Sordariomycetes</taxon>
        <taxon>Xylariomycetidae</taxon>
        <taxon>Amphisphaeriales</taxon>
        <taxon>Pseudomassariaceae</taxon>
        <taxon>Pseudomassariella</taxon>
    </lineage>
</organism>